<name>A0AAD5V8U4_9APHY</name>
<comment type="caution">
    <text evidence="1">The sequence shown here is derived from an EMBL/GenBank/DDBJ whole genome shotgun (WGS) entry which is preliminary data.</text>
</comment>
<keyword evidence="2" id="KW-1185">Reference proteome</keyword>
<evidence type="ECO:0008006" key="3">
    <source>
        <dbReference type="Google" id="ProtNLM"/>
    </source>
</evidence>
<evidence type="ECO:0000313" key="2">
    <source>
        <dbReference type="Proteomes" id="UP001212997"/>
    </source>
</evidence>
<protein>
    <recommendedName>
        <fullName evidence="3">F-box domain-containing protein</fullName>
    </recommendedName>
</protein>
<organism evidence="1 2">
    <name type="scientific">Meripilus lineatus</name>
    <dbReference type="NCBI Taxonomy" id="2056292"/>
    <lineage>
        <taxon>Eukaryota</taxon>
        <taxon>Fungi</taxon>
        <taxon>Dikarya</taxon>
        <taxon>Basidiomycota</taxon>
        <taxon>Agaricomycotina</taxon>
        <taxon>Agaricomycetes</taxon>
        <taxon>Polyporales</taxon>
        <taxon>Meripilaceae</taxon>
        <taxon>Meripilus</taxon>
    </lineage>
</organism>
<evidence type="ECO:0000313" key="1">
    <source>
        <dbReference type="EMBL" id="KAJ3485170.1"/>
    </source>
</evidence>
<proteinExistence type="predicted"/>
<dbReference type="SUPFAM" id="SSF52047">
    <property type="entry name" value="RNI-like"/>
    <property type="match status" value="1"/>
</dbReference>
<reference evidence="1" key="1">
    <citation type="submission" date="2022-07" db="EMBL/GenBank/DDBJ databases">
        <title>Genome Sequence of Physisporinus lineatus.</title>
        <authorList>
            <person name="Buettner E."/>
        </authorList>
    </citation>
    <scope>NUCLEOTIDE SEQUENCE</scope>
    <source>
        <strain evidence="1">VT162</strain>
    </source>
</reference>
<dbReference type="EMBL" id="JANAWD010000162">
    <property type="protein sequence ID" value="KAJ3485170.1"/>
    <property type="molecule type" value="Genomic_DNA"/>
</dbReference>
<dbReference type="InterPro" id="IPR032675">
    <property type="entry name" value="LRR_dom_sf"/>
</dbReference>
<sequence length="463" mass="51792">MNVDCPGLPEELWVHVIRPTDFRREDILNIIFTCQRFRRIAQPLLFKTAVFRPPIETCATQVQENDEKKHVIPNEYLRRLNAICSEGVACCVQDLRIYWVMGASKGDWGSARRVIGTLLDALPRFSNIVTLRIDHLSLNATHLNVIIEFRRLQHLTLSQCSFDIETASLRPIVTHLRTLKILTSVNRDGDAVGSGWWLPFISASVTESLSLSGLSMAKTLFDGLEGGRVMNKLKILGLHHQFSTLPNVEEAMSRCPQVEVLLCRPAGPSTMEDPLGTPLPSHLLPNVERIAANYATLVPLLRERRIVKDVGLLTTLRGDDEIDLATLQISIACCHVRSLRLQVSDVTAGTILGVAWCFTSLKECEIIVVGLKDNFVTKVCKRLLEPGALPCDLRKLTIGGIPGPKRSLDFEESLATQLLSYPELKRVVILGKDLGIRWDRELGTQTSLTETEWKRRIGLEGGW</sequence>
<dbReference type="Proteomes" id="UP001212997">
    <property type="component" value="Unassembled WGS sequence"/>
</dbReference>
<dbReference type="Gene3D" id="3.80.10.10">
    <property type="entry name" value="Ribonuclease Inhibitor"/>
    <property type="match status" value="1"/>
</dbReference>
<gene>
    <name evidence="1" type="ORF">NLI96_g5143</name>
</gene>
<dbReference type="AlphaFoldDB" id="A0AAD5V8U4"/>
<accession>A0AAD5V8U4</accession>